<evidence type="ECO:0000313" key="2">
    <source>
        <dbReference type="EMBL" id="KAK3058259.1"/>
    </source>
</evidence>
<accession>A0AAJ0GIK2</accession>
<gene>
    <name evidence="2" type="ORF">LTR09_001337</name>
</gene>
<evidence type="ECO:0000313" key="3">
    <source>
        <dbReference type="Proteomes" id="UP001271007"/>
    </source>
</evidence>
<evidence type="ECO:0000256" key="1">
    <source>
        <dbReference type="SAM" id="MobiDB-lite"/>
    </source>
</evidence>
<comment type="caution">
    <text evidence="2">The sequence shown here is derived from an EMBL/GenBank/DDBJ whole genome shotgun (WGS) entry which is preliminary data.</text>
</comment>
<reference evidence="2" key="1">
    <citation type="submission" date="2023-04" db="EMBL/GenBank/DDBJ databases">
        <title>Black Yeasts Isolated from many extreme environments.</title>
        <authorList>
            <person name="Coleine C."/>
            <person name="Stajich J.E."/>
            <person name="Selbmann L."/>
        </authorList>
    </citation>
    <scope>NUCLEOTIDE SEQUENCE</scope>
    <source>
        <strain evidence="2">CCFEE 5312</strain>
    </source>
</reference>
<sequence length="283" mass="30412">MSYHQWLSGTPKYHLTSAATGAASVPKSTKTHYRPDFSLTCVVDPVIEQTPLFTSPAPLNYDTSLVSFDFSQHAAVQDFADYAIDYWAAEGLPITPPWQPSDVSFTDNLHSQAYPCYQAFNGDGGLVEMSNLENAPPPLQTTGIVAPARTSRVQCQDNPSSQTDAQLNSSKAQQTLLSPPSTPQGNVKVSSPAPQGSLPTEQRTNIVGTAARTPCCVYTDPMMQTSTVPHYWSTNFTVLRADTSTVPGNVVSPTCMVGLPFGGMVEMTLPHPDGEIKDPSAVE</sequence>
<protein>
    <submittedName>
        <fullName evidence="2">Uncharacterized protein</fullName>
    </submittedName>
</protein>
<proteinExistence type="predicted"/>
<dbReference type="EMBL" id="JAWDJX010000002">
    <property type="protein sequence ID" value="KAK3058259.1"/>
    <property type="molecule type" value="Genomic_DNA"/>
</dbReference>
<name>A0AAJ0GIK2_9PEZI</name>
<dbReference type="Proteomes" id="UP001271007">
    <property type="component" value="Unassembled WGS sequence"/>
</dbReference>
<organism evidence="2 3">
    <name type="scientific">Extremus antarcticus</name>
    <dbReference type="NCBI Taxonomy" id="702011"/>
    <lineage>
        <taxon>Eukaryota</taxon>
        <taxon>Fungi</taxon>
        <taxon>Dikarya</taxon>
        <taxon>Ascomycota</taxon>
        <taxon>Pezizomycotina</taxon>
        <taxon>Dothideomycetes</taxon>
        <taxon>Dothideomycetidae</taxon>
        <taxon>Mycosphaerellales</taxon>
        <taxon>Extremaceae</taxon>
        <taxon>Extremus</taxon>
    </lineage>
</organism>
<keyword evidence="3" id="KW-1185">Reference proteome</keyword>
<feature type="region of interest" description="Disordered" evidence="1">
    <location>
        <begin position="154"/>
        <end position="206"/>
    </location>
</feature>
<dbReference type="AlphaFoldDB" id="A0AAJ0GIK2"/>